<organism evidence="1 2">
    <name type="scientific">Brevibacillus formosus</name>
    <dbReference type="NCBI Taxonomy" id="54913"/>
    <lineage>
        <taxon>Bacteria</taxon>
        <taxon>Bacillati</taxon>
        <taxon>Bacillota</taxon>
        <taxon>Bacilli</taxon>
        <taxon>Bacillales</taxon>
        <taxon>Paenibacillaceae</taxon>
        <taxon>Brevibacillus</taxon>
    </lineage>
</organism>
<proteinExistence type="predicted"/>
<dbReference type="KEGG" id="bfm:BP422_11690"/>
<dbReference type="Proteomes" id="UP000197781">
    <property type="component" value="Chromosome"/>
</dbReference>
<reference evidence="1 2" key="1">
    <citation type="submission" date="2016-11" db="EMBL/GenBank/DDBJ databases">
        <authorList>
            <person name="Jaros S."/>
            <person name="Januszkiewicz K."/>
            <person name="Wedrychowicz H."/>
        </authorList>
    </citation>
    <scope>NUCLEOTIDE SEQUENCE [LARGE SCALE GENOMIC DNA]</scope>
    <source>
        <strain evidence="1 2">NF2</strain>
    </source>
</reference>
<gene>
    <name evidence="1" type="ORF">BP422_11690</name>
</gene>
<name>A0A220MHR6_9BACL</name>
<accession>A0A220MHR6</accession>
<dbReference type="RefSeq" id="WP_088907932.1">
    <property type="nucleotide sequence ID" value="NZ_CP018145.1"/>
</dbReference>
<dbReference type="EMBL" id="CP018145">
    <property type="protein sequence ID" value="ASJ54150.1"/>
    <property type="molecule type" value="Genomic_DNA"/>
</dbReference>
<dbReference type="AlphaFoldDB" id="A0A220MHR6"/>
<evidence type="ECO:0000313" key="1">
    <source>
        <dbReference type="EMBL" id="ASJ54150.1"/>
    </source>
</evidence>
<protein>
    <submittedName>
        <fullName evidence="1">Uncharacterized protein</fullName>
    </submittedName>
</protein>
<evidence type="ECO:0000313" key="2">
    <source>
        <dbReference type="Proteomes" id="UP000197781"/>
    </source>
</evidence>
<sequence length="174" mass="20383">MSHLSKALTNSDSERSWLREKVYAPKRQRTVHIVKQTIDSLLASKQRVSLATISNKSKEIDPEGLGISESAILNNEEARSYYELNRTWKGGSRRRRKQEVDHRPTYTISKINPNRDVSRVRQRLMRLSKTELVDRVLTLEQAAGVQEEQWLQLNDELLFWRLRAEQAEARLEKK</sequence>